<organism evidence="12 13">
    <name type="scientific">Desmophyllum pertusum</name>
    <dbReference type="NCBI Taxonomy" id="174260"/>
    <lineage>
        <taxon>Eukaryota</taxon>
        <taxon>Metazoa</taxon>
        <taxon>Cnidaria</taxon>
        <taxon>Anthozoa</taxon>
        <taxon>Hexacorallia</taxon>
        <taxon>Scleractinia</taxon>
        <taxon>Caryophylliina</taxon>
        <taxon>Caryophylliidae</taxon>
        <taxon>Desmophyllum</taxon>
    </lineage>
</organism>
<dbReference type="InterPro" id="IPR000832">
    <property type="entry name" value="GPCR_2_secretin-like"/>
</dbReference>
<dbReference type="GO" id="GO:0004930">
    <property type="term" value="F:G protein-coupled receptor activity"/>
    <property type="evidence" value="ECO:0007669"/>
    <property type="project" value="InterPro"/>
</dbReference>
<dbReference type="GO" id="GO:0007166">
    <property type="term" value="P:cell surface receptor signaling pathway"/>
    <property type="evidence" value="ECO:0007669"/>
    <property type="project" value="InterPro"/>
</dbReference>
<feature type="region of interest" description="Disordered" evidence="7">
    <location>
        <begin position="315"/>
        <end position="344"/>
    </location>
</feature>
<evidence type="ECO:0000256" key="5">
    <source>
        <dbReference type="ARBA" id="ARBA00023136"/>
    </source>
</evidence>
<keyword evidence="13" id="KW-1185">Reference proteome</keyword>
<dbReference type="PANTHER" id="PTHR12011">
    <property type="entry name" value="ADHESION G-PROTEIN COUPLED RECEPTOR"/>
    <property type="match status" value="1"/>
</dbReference>
<dbReference type="Proteomes" id="UP001163046">
    <property type="component" value="Unassembled WGS sequence"/>
</dbReference>
<reference evidence="12" key="1">
    <citation type="submission" date="2023-01" db="EMBL/GenBank/DDBJ databases">
        <title>Genome assembly of the deep-sea coral Lophelia pertusa.</title>
        <authorList>
            <person name="Herrera S."/>
            <person name="Cordes E."/>
        </authorList>
    </citation>
    <scope>NUCLEOTIDE SEQUENCE</scope>
    <source>
        <strain evidence="12">USNM1676648</strain>
        <tissue evidence="12">Polyp</tissue>
    </source>
</reference>
<evidence type="ECO:0008006" key="14">
    <source>
        <dbReference type="Google" id="ProtNLM"/>
    </source>
</evidence>
<dbReference type="Gene3D" id="2.60.220.50">
    <property type="match status" value="1"/>
</dbReference>
<dbReference type="SUPFAM" id="SSF81321">
    <property type="entry name" value="Family A G protein-coupled receptor-like"/>
    <property type="match status" value="1"/>
</dbReference>
<evidence type="ECO:0000256" key="2">
    <source>
        <dbReference type="ARBA" id="ARBA00022692"/>
    </source>
</evidence>
<evidence type="ECO:0000313" key="13">
    <source>
        <dbReference type="Proteomes" id="UP001163046"/>
    </source>
</evidence>
<dbReference type="PROSITE" id="PS50261">
    <property type="entry name" value="G_PROTEIN_RECEP_F2_4"/>
    <property type="match status" value="1"/>
</dbReference>
<dbReference type="Pfam" id="PF00002">
    <property type="entry name" value="7tm_2"/>
    <property type="match status" value="1"/>
</dbReference>
<dbReference type="SMART" id="SM00303">
    <property type="entry name" value="GPS"/>
    <property type="match status" value="1"/>
</dbReference>
<feature type="domain" description="VWFA" evidence="10">
    <location>
        <begin position="86"/>
        <end position="259"/>
    </location>
</feature>
<dbReference type="InterPro" id="IPR057244">
    <property type="entry name" value="GAIN_B"/>
</dbReference>
<evidence type="ECO:0000256" key="1">
    <source>
        <dbReference type="ARBA" id="ARBA00004141"/>
    </source>
</evidence>
<dbReference type="OrthoDB" id="5985094at2759"/>
<evidence type="ECO:0000259" key="9">
    <source>
        <dbReference type="PROSITE" id="PS50221"/>
    </source>
</evidence>
<feature type="region of interest" description="Disordered" evidence="7">
    <location>
        <begin position="853"/>
        <end position="877"/>
    </location>
</feature>
<keyword evidence="2 8" id="KW-0812">Transmembrane</keyword>
<evidence type="ECO:0000256" key="4">
    <source>
        <dbReference type="ARBA" id="ARBA00022989"/>
    </source>
</evidence>
<feature type="domain" description="GAIN-B" evidence="9">
    <location>
        <begin position="424"/>
        <end position="591"/>
    </location>
</feature>
<dbReference type="InterPro" id="IPR017981">
    <property type="entry name" value="GPCR_2-like_7TM"/>
</dbReference>
<evidence type="ECO:0000259" key="11">
    <source>
        <dbReference type="PROSITE" id="PS50261"/>
    </source>
</evidence>
<name>A0A9X0DB70_9CNID</name>
<dbReference type="Gene3D" id="3.40.50.410">
    <property type="entry name" value="von Willebrand factor, type A domain"/>
    <property type="match status" value="1"/>
</dbReference>
<dbReference type="GO" id="GO:0005886">
    <property type="term" value="C:plasma membrane"/>
    <property type="evidence" value="ECO:0007669"/>
    <property type="project" value="TreeGrafter"/>
</dbReference>
<dbReference type="InterPro" id="IPR036465">
    <property type="entry name" value="vWFA_dom_sf"/>
</dbReference>
<comment type="caution">
    <text evidence="12">The sequence shown here is derived from an EMBL/GenBank/DDBJ whole genome shotgun (WGS) entry which is preliminary data.</text>
</comment>
<proteinExistence type="predicted"/>
<feature type="transmembrane region" description="Helical" evidence="8">
    <location>
        <begin position="747"/>
        <end position="769"/>
    </location>
</feature>
<dbReference type="PANTHER" id="PTHR12011:SF347">
    <property type="entry name" value="FI21270P1-RELATED"/>
    <property type="match status" value="1"/>
</dbReference>
<feature type="transmembrane region" description="Helical" evidence="8">
    <location>
        <begin position="598"/>
        <end position="625"/>
    </location>
</feature>
<dbReference type="FunFam" id="1.20.1070.10:FF:000073">
    <property type="entry name" value="Adhesion G-protein coupled receptor D1"/>
    <property type="match status" value="1"/>
</dbReference>
<comment type="subcellular location">
    <subcellularLocation>
        <location evidence="1">Membrane</location>
        <topology evidence="1">Multi-pass membrane protein</topology>
    </subcellularLocation>
</comment>
<dbReference type="InterPro" id="IPR046338">
    <property type="entry name" value="GAIN_dom_sf"/>
</dbReference>
<dbReference type="PROSITE" id="PS00650">
    <property type="entry name" value="G_PROTEIN_RECEP_F2_2"/>
    <property type="match status" value="1"/>
</dbReference>
<evidence type="ECO:0000256" key="6">
    <source>
        <dbReference type="ARBA" id="ARBA00023157"/>
    </source>
</evidence>
<dbReference type="PROSITE" id="PS50234">
    <property type="entry name" value="VWFA"/>
    <property type="match status" value="1"/>
</dbReference>
<dbReference type="SMART" id="SM00327">
    <property type="entry name" value="VWA"/>
    <property type="match status" value="1"/>
</dbReference>
<accession>A0A9X0DB70</accession>
<dbReference type="Gene3D" id="1.20.1070.10">
    <property type="entry name" value="Rhodopsin 7-helix transmembrane proteins"/>
    <property type="match status" value="1"/>
</dbReference>
<evidence type="ECO:0000259" key="10">
    <source>
        <dbReference type="PROSITE" id="PS50234"/>
    </source>
</evidence>
<feature type="compositionally biased region" description="Low complexity" evidence="7">
    <location>
        <begin position="325"/>
        <end position="338"/>
    </location>
</feature>
<keyword evidence="3" id="KW-0732">Signal</keyword>
<feature type="transmembrane region" description="Helical" evidence="8">
    <location>
        <begin position="707"/>
        <end position="727"/>
    </location>
</feature>
<gene>
    <name evidence="12" type="ORF">OS493_017361</name>
</gene>
<dbReference type="PRINTS" id="PR00249">
    <property type="entry name" value="GPCRSECRETIN"/>
</dbReference>
<evidence type="ECO:0000256" key="3">
    <source>
        <dbReference type="ARBA" id="ARBA00022729"/>
    </source>
</evidence>
<evidence type="ECO:0000256" key="8">
    <source>
        <dbReference type="SAM" id="Phobius"/>
    </source>
</evidence>
<dbReference type="InterPro" id="IPR000203">
    <property type="entry name" value="GPS"/>
</dbReference>
<evidence type="ECO:0000313" key="12">
    <source>
        <dbReference type="EMBL" id="KAJ7391664.1"/>
    </source>
</evidence>
<evidence type="ECO:0000256" key="7">
    <source>
        <dbReference type="SAM" id="MobiDB-lite"/>
    </source>
</evidence>
<feature type="transmembrane region" description="Helical" evidence="8">
    <location>
        <begin position="815"/>
        <end position="837"/>
    </location>
</feature>
<dbReference type="AlphaFoldDB" id="A0A9X0DB70"/>
<dbReference type="PROSITE" id="PS50221">
    <property type="entry name" value="GAIN_B"/>
    <property type="match status" value="1"/>
</dbReference>
<sequence>MAWTSFSQPPLYKGGDGGILINGSGPSGEAGGGNISAAGGAGYGAGGGAGGAVYLLSGPLIYSGGRGADGVVYVEMVDAVCLRPIDIIFAVESRDSATEFNLQLQHIRDITRHFQISHDHTRVALISYGSEVHLKFGFNDFTDSNSLQKALANIKNDLNTSKEVHFANVYATALIAFFESRSSKALVLLTFAGNDTHSDLMQIMLSNTRNQGISISVVAMGNKTSKLGLVNLVEHEHDLFTGGTTDVVDVEIPWIVDFICQGSEPKKSDTSTAVTSSFTPSSSVTPQSINSTIKVISLQPTPSLSVAIGTTDVSDRHSLPSPTITASATVSAESTVSSQDHNDRTVEELEKDLDDVLSFNISSVNIQDITKVKSYVRLAGNLLAESHRIPNASERGIEYKLVKRVEDIGLTVAEQMEPSSDGYKAVTLSSGKVDMAVASVNLTQIKQLRFPDIRSDDFENNSLQHFGNVVLPRAAFAPNATELGQVVWMMFDALTAMNDSANHVVRSRIMNIIARPQRKQEFEKPVTMTFWLSEKILSNMNCVFWNQNNPKQHGVWSTDGCQVVQRNSSTATCNCNHLTSFAVLTRVTQYQPSKVHELPLSIITCVGCGLSVLGCVLTILTYAFLPSLRSQRIIIHVNLVTAILLAQVLFLVSAFGVRPGTSRVACYTVAVGLFFFFLCVFSWMLAEGLHIYFMVVRVFDSGRGRKLYYMLIGWGFPFIVTAVVVAIFQSRLLSKDTCWLSVETGAIWSFVGPAIFVMTINLVILIMVMRVTSKMLNEESPSNIRSLAKAFVTLLPILGLTWVFGLLAVNNSSVVFEYLFAIFNSLQGFLVFLFYCLRNTEVRREFKRKLHNLEAQRRPNTSSNPSTTPRNPPLEIEGRRLCHTRGQHKIVEESSFDTKL</sequence>
<dbReference type="SUPFAM" id="SSF53300">
    <property type="entry name" value="vWA-like"/>
    <property type="match status" value="1"/>
</dbReference>
<feature type="transmembrane region" description="Helical" evidence="8">
    <location>
        <begin position="637"/>
        <end position="657"/>
    </location>
</feature>
<dbReference type="EMBL" id="MU825405">
    <property type="protein sequence ID" value="KAJ7391664.1"/>
    <property type="molecule type" value="Genomic_DNA"/>
</dbReference>
<protein>
    <recommendedName>
        <fullName evidence="14">Adhesion G-protein coupled receptor D1-like</fullName>
    </recommendedName>
</protein>
<feature type="domain" description="G-protein coupled receptors family 2 profile 2" evidence="11">
    <location>
        <begin position="600"/>
        <end position="839"/>
    </location>
</feature>
<keyword evidence="4 8" id="KW-1133">Transmembrane helix</keyword>
<keyword evidence="6" id="KW-1015">Disulfide bond</keyword>
<feature type="transmembrane region" description="Helical" evidence="8">
    <location>
        <begin position="669"/>
        <end position="695"/>
    </location>
</feature>
<dbReference type="Pfam" id="PF01825">
    <property type="entry name" value="GPS"/>
    <property type="match status" value="1"/>
</dbReference>
<dbReference type="InterPro" id="IPR017983">
    <property type="entry name" value="GPCR_2_secretin-like_CS"/>
</dbReference>
<dbReference type="Pfam" id="PF00092">
    <property type="entry name" value="VWA"/>
    <property type="match status" value="1"/>
</dbReference>
<dbReference type="InterPro" id="IPR002035">
    <property type="entry name" value="VWF_A"/>
</dbReference>
<feature type="compositionally biased region" description="Low complexity" evidence="7">
    <location>
        <begin position="858"/>
        <end position="869"/>
    </location>
</feature>
<feature type="transmembrane region" description="Helical" evidence="8">
    <location>
        <begin position="790"/>
        <end position="809"/>
    </location>
</feature>
<keyword evidence="5 8" id="KW-0472">Membrane</keyword>